<dbReference type="InterPro" id="IPR011050">
    <property type="entry name" value="Pectin_lyase_fold/virulence"/>
</dbReference>
<accession>A0A223N039</accession>
<dbReference type="InterPro" id="IPR012334">
    <property type="entry name" value="Pectin_lyas_fold"/>
</dbReference>
<sequence>MNFITKTCSVIRLKVIDISILIALLMPVASTFANVKTESSTSNANTPSVIESANQYLIKIAKANDYGFSINNFKELNSLGKTIVLANNYLVNPKLSAAPAKTIVLILDNKQIANIKQIRIEGRAADLVLLSPQGIICNGCSIANAERVTLATGIATFYDDRLESIQISPKGKVDISGSGLLANESSMLDIAAGSFRLDAHLITNMKGRVVRRANKEIQEIDSAGTLEVSNGDVQIIVGNNLFRYDDRRSDASFSEMRGNSIELTAKAKVAVGNLHLESTYSQAAIALNGQILVNGAWTYVGRYRDQSVIPLESIKVKSNGDIRLRDQVIVNNRFDLESTGSVYFYSPQDKQQKFLYDNIRANEINVVSTKLIENKGAIVASKVKFSSDRFINEGDIESTREIYINGNHELINQFGGIILGENLHLKSNKTITNGSQYPWRLRPKLEAYTRAANRHTAPEIKVGGKLAVPAIPSNMDKQSVGSLAAFILGQNIKLEAERFININPYEVNRANIHQPALTLSDSKSSQVIVSSENILDIKLSHRLWNVSSILESWTGNVMINAPVIDNERYYLWADTDVSTKRTPLTLPVKCKEILAKYPTRYDYINRPPSKKCFRPSECSSYNFKHNSDSRINSRDCYPDASTFPMVKIEKQYLKALSPPSRINVGDSLVVQSRELNNKHSSIEVRKDVFGQVSKVWMEGLSLKERWEKTTTTHHANTYCTRRIFRKCIKRKTDRWTTSKTDLMKDDVSAQYPFVFYVDGHIHQGFGTDYKIMQSITFGPHASAYTPRPVSPPPKPSKYIPIISSGITFFIPNPNFKE</sequence>
<evidence type="ECO:0000313" key="2">
    <source>
        <dbReference type="EMBL" id="ASU23192.1"/>
    </source>
</evidence>
<reference evidence="2 3" key="1">
    <citation type="submission" date="2017-08" db="EMBL/GenBank/DDBJ databases">
        <title>The Vibrio qinghaiensis sp.-Q67 is a luminous bacteria isolated firstly from Qinghai lake, Qinghai province, China, which has been proved to be very sensitive to detect environmental and food pollutants. Therefore, complete genome analysis of V. qinghaiensis sp.-Q67 highlights the potential application of this strain on detection of hazards in the contaminated environments.</title>
        <authorList>
            <person name="Gong L."/>
        </authorList>
    </citation>
    <scope>NUCLEOTIDE SEQUENCE [LARGE SCALE GENOMIC DNA]</scope>
    <source>
        <strain evidence="2 3">Q67</strain>
    </source>
</reference>
<proteinExistence type="predicted"/>
<dbReference type="AlphaFoldDB" id="A0A223N039"/>
<dbReference type="Proteomes" id="UP000215148">
    <property type="component" value="Chromosome 1"/>
</dbReference>
<feature type="domain" description="Filamentous haemagglutinin FhaB/tRNA nuclease CdiA-like TPS" evidence="1">
    <location>
        <begin position="39"/>
        <end position="294"/>
    </location>
</feature>
<dbReference type="SUPFAM" id="SSF51126">
    <property type="entry name" value="Pectin lyase-like"/>
    <property type="match status" value="1"/>
</dbReference>
<evidence type="ECO:0000313" key="3">
    <source>
        <dbReference type="Proteomes" id="UP000215148"/>
    </source>
</evidence>
<name>A0A223N039_9VIBR</name>
<dbReference type="Pfam" id="PF05860">
    <property type="entry name" value="TPS"/>
    <property type="match status" value="1"/>
</dbReference>
<dbReference type="Gene3D" id="2.160.20.10">
    <property type="entry name" value="Single-stranded right-handed beta-helix, Pectin lyase-like"/>
    <property type="match status" value="1"/>
</dbReference>
<dbReference type="KEGG" id="vqi:CCZ37_11625"/>
<dbReference type="EMBL" id="CP022741">
    <property type="protein sequence ID" value="ASU23192.1"/>
    <property type="molecule type" value="Genomic_DNA"/>
</dbReference>
<gene>
    <name evidence="2" type="ORF">CCZ37_11625</name>
</gene>
<organism evidence="2 3">
    <name type="scientific">Vibrio qinghaiensis</name>
    <dbReference type="NCBI Taxonomy" id="2025808"/>
    <lineage>
        <taxon>Bacteria</taxon>
        <taxon>Pseudomonadati</taxon>
        <taxon>Pseudomonadota</taxon>
        <taxon>Gammaproteobacteria</taxon>
        <taxon>Vibrionales</taxon>
        <taxon>Vibrionaceae</taxon>
        <taxon>Vibrio</taxon>
    </lineage>
</organism>
<protein>
    <recommendedName>
        <fullName evidence="1">Filamentous haemagglutinin FhaB/tRNA nuclease CdiA-like TPS domain-containing protein</fullName>
    </recommendedName>
</protein>
<dbReference type="RefSeq" id="WP_094500571.1">
    <property type="nucleotide sequence ID" value="NZ_CAWNHI010000001.1"/>
</dbReference>
<dbReference type="InterPro" id="IPR008638">
    <property type="entry name" value="FhaB/CdiA-like_TPS"/>
</dbReference>
<evidence type="ECO:0000259" key="1">
    <source>
        <dbReference type="Pfam" id="PF05860"/>
    </source>
</evidence>
<keyword evidence="3" id="KW-1185">Reference proteome</keyword>